<sequence length="325" mass="36453">MNRPHLLKLVLAVSVPCLVIFLLLLFILLHRKRPCSSSGSNCEEAENEKGSSKGGCNDEEAQLAEDLLSYGTLYKASLQGGNGGSVRLLRFLRPVCVVGEVEEFGDAIRFLGGVRHQNLVPLLGFYGGRRGEKLLVHPFYRRGNLADFIRDNGEPLKPSVIYRISTGIARGLDHLHTGLQRPLINGNMKSKNVFLDRNWEPCISDSGLHLLLNSASGQQMLEALSTEGYKAPELMKMKEVNEKRYFWPRVSVSTQIFCSRGKSYPNPLHKSQAYAIVKQTFVSTDDFVSQKIVVQKDSPRGTHFRPCLVQEKRCISHQRKFVLAL</sequence>
<dbReference type="Proteomes" id="UP001057402">
    <property type="component" value="Chromosome 3"/>
</dbReference>
<evidence type="ECO:0000313" key="1">
    <source>
        <dbReference type="EMBL" id="KAI4383046.1"/>
    </source>
</evidence>
<accession>A0ACB9RZ02</accession>
<name>A0ACB9RZ02_9MYRT</name>
<organism evidence="1 2">
    <name type="scientific">Melastoma candidum</name>
    <dbReference type="NCBI Taxonomy" id="119954"/>
    <lineage>
        <taxon>Eukaryota</taxon>
        <taxon>Viridiplantae</taxon>
        <taxon>Streptophyta</taxon>
        <taxon>Embryophyta</taxon>
        <taxon>Tracheophyta</taxon>
        <taxon>Spermatophyta</taxon>
        <taxon>Magnoliopsida</taxon>
        <taxon>eudicotyledons</taxon>
        <taxon>Gunneridae</taxon>
        <taxon>Pentapetalae</taxon>
        <taxon>rosids</taxon>
        <taxon>malvids</taxon>
        <taxon>Myrtales</taxon>
        <taxon>Melastomataceae</taxon>
        <taxon>Melastomatoideae</taxon>
        <taxon>Melastomateae</taxon>
        <taxon>Melastoma</taxon>
    </lineage>
</organism>
<gene>
    <name evidence="1" type="ORF">MLD38_008927</name>
</gene>
<evidence type="ECO:0000313" key="2">
    <source>
        <dbReference type="Proteomes" id="UP001057402"/>
    </source>
</evidence>
<comment type="caution">
    <text evidence="1">The sequence shown here is derived from an EMBL/GenBank/DDBJ whole genome shotgun (WGS) entry which is preliminary data.</text>
</comment>
<reference evidence="2" key="1">
    <citation type="journal article" date="2023" name="Front. Plant Sci.">
        <title>Chromosomal-level genome assembly of Melastoma candidum provides insights into trichome evolution.</title>
        <authorList>
            <person name="Zhong Y."/>
            <person name="Wu W."/>
            <person name="Sun C."/>
            <person name="Zou P."/>
            <person name="Liu Y."/>
            <person name="Dai S."/>
            <person name="Zhou R."/>
        </authorList>
    </citation>
    <scope>NUCLEOTIDE SEQUENCE [LARGE SCALE GENOMIC DNA]</scope>
</reference>
<dbReference type="EMBL" id="CM042882">
    <property type="protein sequence ID" value="KAI4383046.1"/>
    <property type="molecule type" value="Genomic_DNA"/>
</dbReference>
<protein>
    <submittedName>
        <fullName evidence="1">Uncharacterized protein</fullName>
    </submittedName>
</protein>
<keyword evidence="2" id="KW-1185">Reference proteome</keyword>
<proteinExistence type="predicted"/>